<name>A0ABP8C464_9FLAO</name>
<evidence type="ECO:0000259" key="2">
    <source>
        <dbReference type="Pfam" id="PF18962"/>
    </source>
</evidence>
<proteinExistence type="predicted"/>
<keyword evidence="4" id="KW-1185">Reference proteome</keyword>
<sequence>MKKYKILYGFVFFCYLGIGQNVTKVGYFFNTDLGVGTETIINADSNTGTLTQSLSIPTNTLPEGFNSLYVRTQNSDGNWGLYDRKVFYLKSLSTSFISAAEYFFDVDRGVGNETALVIDNKAEQTSQIYTISTTGLSDGFHSFYLRTQDNDGNWGIYDRRLIYIKEFDFSLHEVIKAEYFIDTDPGVGNGTSITFTDAAQTSQTLDVSTSNSLANGEHLFYVRVQDSNGDWSIYDTEVFTVDSGLGIDDNLFKTTKLFPNPFKNELTIKLNDNIAILKVEIYNKLGQTVFSNPENIKTLNLSNLKSGIYILNLETDIGKASFKIIKK</sequence>
<reference evidence="4" key="1">
    <citation type="journal article" date="2019" name="Int. J. Syst. Evol. Microbiol.">
        <title>The Global Catalogue of Microorganisms (GCM) 10K type strain sequencing project: providing services to taxonomists for standard genome sequencing and annotation.</title>
        <authorList>
            <consortium name="The Broad Institute Genomics Platform"/>
            <consortium name="The Broad Institute Genome Sequencing Center for Infectious Disease"/>
            <person name="Wu L."/>
            <person name="Ma J."/>
        </authorList>
    </citation>
    <scope>NUCLEOTIDE SEQUENCE [LARGE SCALE GENOMIC DNA]</scope>
    <source>
        <strain evidence="4">JCM 17630</strain>
    </source>
</reference>
<dbReference type="NCBIfam" id="TIGR04183">
    <property type="entry name" value="Por_Secre_tail"/>
    <property type="match status" value="1"/>
</dbReference>
<feature type="domain" description="Secretion system C-terminal sorting" evidence="2">
    <location>
        <begin position="257"/>
        <end position="325"/>
    </location>
</feature>
<dbReference type="Proteomes" id="UP001501496">
    <property type="component" value="Unassembled WGS sequence"/>
</dbReference>
<protein>
    <recommendedName>
        <fullName evidence="2">Secretion system C-terminal sorting domain-containing protein</fullName>
    </recommendedName>
</protein>
<accession>A0ABP8C464</accession>
<evidence type="ECO:0000313" key="3">
    <source>
        <dbReference type="EMBL" id="GAA4233311.1"/>
    </source>
</evidence>
<evidence type="ECO:0000256" key="1">
    <source>
        <dbReference type="ARBA" id="ARBA00022729"/>
    </source>
</evidence>
<gene>
    <name evidence="3" type="ORF">GCM10022291_09990</name>
</gene>
<organism evidence="3 4">
    <name type="scientific">Postechiella marina</name>
    <dbReference type="NCBI Taxonomy" id="943941"/>
    <lineage>
        <taxon>Bacteria</taxon>
        <taxon>Pseudomonadati</taxon>
        <taxon>Bacteroidota</taxon>
        <taxon>Flavobacteriia</taxon>
        <taxon>Flavobacteriales</taxon>
        <taxon>Flavobacteriaceae</taxon>
        <taxon>Postechiella</taxon>
    </lineage>
</organism>
<dbReference type="RefSeq" id="WP_344787002.1">
    <property type="nucleotide sequence ID" value="NZ_BAABCA010000002.1"/>
</dbReference>
<dbReference type="EMBL" id="BAABCA010000002">
    <property type="protein sequence ID" value="GAA4233311.1"/>
    <property type="molecule type" value="Genomic_DNA"/>
</dbReference>
<dbReference type="Pfam" id="PF18962">
    <property type="entry name" value="Por_Secre_tail"/>
    <property type="match status" value="1"/>
</dbReference>
<evidence type="ECO:0000313" key="4">
    <source>
        <dbReference type="Proteomes" id="UP001501496"/>
    </source>
</evidence>
<dbReference type="InterPro" id="IPR026444">
    <property type="entry name" value="Secre_tail"/>
</dbReference>
<comment type="caution">
    <text evidence="3">The sequence shown here is derived from an EMBL/GenBank/DDBJ whole genome shotgun (WGS) entry which is preliminary data.</text>
</comment>
<keyword evidence="1" id="KW-0732">Signal</keyword>